<keyword evidence="6" id="KW-0131">Cell cycle</keyword>
<dbReference type="Pfam" id="PF05164">
    <property type="entry name" value="ZapA"/>
    <property type="match status" value="1"/>
</dbReference>
<dbReference type="InterPro" id="IPR007838">
    <property type="entry name" value="Cell_div_ZapA-like"/>
</dbReference>
<evidence type="ECO:0000313" key="14">
    <source>
        <dbReference type="Proteomes" id="UP000072605"/>
    </source>
</evidence>
<evidence type="ECO:0000256" key="2">
    <source>
        <dbReference type="ARBA" id="ARBA00015195"/>
    </source>
</evidence>
<comment type="caution">
    <text evidence="10">The sequence shown here is derived from an EMBL/GenBank/DDBJ whole genome shotgun (WGS) entry which is preliminary data.</text>
</comment>
<dbReference type="GO" id="GO:0030428">
    <property type="term" value="C:cell septum"/>
    <property type="evidence" value="ECO:0007669"/>
    <property type="project" value="TreeGrafter"/>
</dbReference>
<keyword evidence="4 10" id="KW-0132">Cell division</keyword>
<gene>
    <name evidence="12" type="primary">zapA</name>
    <name evidence="10" type="ORF">AS033_03010</name>
    <name evidence="11" type="ORF">RSA11_10950</name>
    <name evidence="12" type="ORF">SZL87_04255</name>
</gene>
<dbReference type="GO" id="GO:0000917">
    <property type="term" value="P:division septum assembly"/>
    <property type="evidence" value="ECO:0007669"/>
    <property type="project" value="UniProtKB-KW"/>
</dbReference>
<dbReference type="Gene3D" id="6.10.250.790">
    <property type="match status" value="1"/>
</dbReference>
<evidence type="ECO:0000256" key="3">
    <source>
        <dbReference type="ARBA" id="ARBA00022490"/>
    </source>
</evidence>
<evidence type="ECO:0000256" key="6">
    <source>
        <dbReference type="ARBA" id="ARBA00023306"/>
    </source>
</evidence>
<dbReference type="Proteomes" id="UP000072605">
    <property type="component" value="Unassembled WGS sequence"/>
</dbReference>
<evidence type="ECO:0000256" key="4">
    <source>
        <dbReference type="ARBA" id="ARBA00022618"/>
    </source>
</evidence>
<organism evidence="10 13">
    <name type="scientific">Exiguobacterium indicum</name>
    <dbReference type="NCBI Taxonomy" id="296995"/>
    <lineage>
        <taxon>Bacteria</taxon>
        <taxon>Bacillati</taxon>
        <taxon>Bacillota</taxon>
        <taxon>Bacilli</taxon>
        <taxon>Bacillales</taxon>
        <taxon>Bacillales Family XII. Incertae Sedis</taxon>
        <taxon>Exiguobacterium</taxon>
    </lineage>
</organism>
<comment type="function">
    <text evidence="7">Activator of cell division through the inhibition of FtsZ GTPase activity, therefore promoting FtsZ assembly into bundles of protofilaments necessary for the formation of the division Z ring. It is recruited early at mid-cell but it is not essential for cell division.</text>
</comment>
<evidence type="ECO:0000256" key="1">
    <source>
        <dbReference type="ARBA" id="ARBA00004496"/>
    </source>
</evidence>
<dbReference type="EMBL" id="LNQL01000001">
    <property type="protein sequence ID" value="KSU50365.1"/>
    <property type="molecule type" value="Genomic_DNA"/>
</dbReference>
<evidence type="ECO:0000313" key="10">
    <source>
        <dbReference type="EMBL" id="KSU50365.1"/>
    </source>
</evidence>
<evidence type="ECO:0000313" key="12">
    <source>
        <dbReference type="EMBL" id="MEI4461638.1"/>
    </source>
</evidence>
<reference evidence="12 15" key="3">
    <citation type="submission" date="2023-12" db="EMBL/GenBank/DDBJ databases">
        <authorList>
            <person name="Easwaran N."/>
            <person name="Lazarus H.P.S."/>
        </authorList>
    </citation>
    <scope>NUCLEOTIDE SEQUENCE [LARGE SCALE GENOMIC DNA]</scope>
    <source>
        <strain evidence="12 15">VIT-2023</strain>
    </source>
</reference>
<keyword evidence="3" id="KW-0963">Cytoplasm</keyword>
<protein>
    <recommendedName>
        <fullName evidence="2">Cell division protein ZapA</fullName>
    </recommendedName>
    <alternativeName>
        <fullName evidence="9">Z ring-associated protein ZapA</fullName>
    </alternativeName>
</protein>
<evidence type="ECO:0000256" key="5">
    <source>
        <dbReference type="ARBA" id="ARBA00023210"/>
    </source>
</evidence>
<evidence type="ECO:0000313" key="11">
    <source>
        <dbReference type="EMBL" id="KTR26221.1"/>
    </source>
</evidence>
<keyword evidence="5" id="KW-0717">Septation</keyword>
<dbReference type="Proteomes" id="UP001387110">
    <property type="component" value="Unassembled WGS sequence"/>
</dbReference>
<dbReference type="Proteomes" id="UP000053797">
    <property type="component" value="Unassembled WGS sequence"/>
</dbReference>
<evidence type="ECO:0000256" key="8">
    <source>
        <dbReference type="ARBA" id="ARBA00026068"/>
    </source>
</evidence>
<dbReference type="GeneID" id="90837426"/>
<reference evidence="11 14" key="2">
    <citation type="journal article" date="2016" name="Front. Microbiol.">
        <title>Genomic Resource of Rice Seed Associated Bacteria.</title>
        <authorList>
            <person name="Midha S."/>
            <person name="Bansal K."/>
            <person name="Sharma S."/>
            <person name="Kumar N."/>
            <person name="Patil P.P."/>
            <person name="Chaudhry V."/>
            <person name="Patil P.B."/>
        </authorList>
    </citation>
    <scope>NUCLEOTIDE SEQUENCE [LARGE SCALE GENOMIC DNA]</scope>
    <source>
        <strain evidence="11 14">RSA11</strain>
    </source>
</reference>
<dbReference type="GO" id="GO:0000921">
    <property type="term" value="P:septin ring assembly"/>
    <property type="evidence" value="ECO:0007669"/>
    <property type="project" value="TreeGrafter"/>
</dbReference>
<dbReference type="InterPro" id="IPR036192">
    <property type="entry name" value="Cell_div_ZapA-like_sf"/>
</dbReference>
<dbReference type="SUPFAM" id="SSF102829">
    <property type="entry name" value="Cell division protein ZapA-like"/>
    <property type="match status" value="1"/>
</dbReference>
<accession>A0A0V8GJG3</accession>
<dbReference type="PANTHER" id="PTHR34981:SF1">
    <property type="entry name" value="CELL DIVISION PROTEIN ZAPA"/>
    <property type="match status" value="1"/>
</dbReference>
<dbReference type="RefSeq" id="WP_029342308.1">
    <property type="nucleotide sequence ID" value="NZ_FMYN01000001.1"/>
</dbReference>
<comment type="subcellular location">
    <subcellularLocation>
        <location evidence="1">Cytoplasm</location>
    </subcellularLocation>
</comment>
<keyword evidence="15" id="KW-1185">Reference proteome</keyword>
<dbReference type="EMBL" id="JBAWKY010000001">
    <property type="protein sequence ID" value="MEI4461638.1"/>
    <property type="molecule type" value="Genomic_DNA"/>
</dbReference>
<evidence type="ECO:0000313" key="13">
    <source>
        <dbReference type="Proteomes" id="UP000053797"/>
    </source>
</evidence>
<name>A0A0V8GJG3_9BACL</name>
<proteinExistence type="predicted"/>
<dbReference type="NCBIfam" id="NF010724">
    <property type="entry name" value="PRK14126.1"/>
    <property type="match status" value="1"/>
</dbReference>
<evidence type="ECO:0000313" key="15">
    <source>
        <dbReference type="Proteomes" id="UP001387110"/>
    </source>
</evidence>
<dbReference type="GO" id="GO:0005829">
    <property type="term" value="C:cytosol"/>
    <property type="evidence" value="ECO:0007669"/>
    <property type="project" value="TreeGrafter"/>
</dbReference>
<dbReference type="InterPro" id="IPR053712">
    <property type="entry name" value="Bac_CellDiv_Activator"/>
</dbReference>
<sequence>MADSEGLNRTTIHIAGNDYTIVGTESPEHVREVGLLVDTKIREIREQAPQLDVRQIAVLAALNIGSDYVKIKKNLGEL</sequence>
<dbReference type="EMBL" id="LDQV01000025">
    <property type="protein sequence ID" value="KTR26221.1"/>
    <property type="molecule type" value="Genomic_DNA"/>
</dbReference>
<reference evidence="10 13" key="1">
    <citation type="journal article" date="2015" name="Int. J. Syst. Evol. Microbiol.">
        <title>Exiguobacterium enclense sp. nov., isolated from sediment.</title>
        <authorList>
            <person name="Dastager S.G."/>
            <person name="Mawlankar R."/>
            <person name="Sonalkar V.V."/>
            <person name="Thorat M.N."/>
            <person name="Mual P."/>
            <person name="Verma A."/>
            <person name="Krishnamurthi S."/>
            <person name="Tang S.K."/>
            <person name="Li W.J."/>
        </authorList>
    </citation>
    <scope>NUCLEOTIDE SEQUENCE [LARGE SCALE GENOMIC DNA]</scope>
    <source>
        <strain evidence="10 13">NIO-1109</strain>
    </source>
</reference>
<comment type="subunit">
    <text evidence="8">Homodimer. Interacts with FtsZ.</text>
</comment>
<dbReference type="GO" id="GO:0032153">
    <property type="term" value="C:cell division site"/>
    <property type="evidence" value="ECO:0007669"/>
    <property type="project" value="TreeGrafter"/>
</dbReference>
<evidence type="ECO:0000256" key="9">
    <source>
        <dbReference type="ARBA" id="ARBA00033158"/>
    </source>
</evidence>
<dbReference type="PANTHER" id="PTHR34981">
    <property type="entry name" value="CELL DIVISION PROTEIN ZAPA"/>
    <property type="match status" value="1"/>
</dbReference>
<dbReference type="AlphaFoldDB" id="A0A0V8GJG3"/>
<evidence type="ECO:0000256" key="7">
    <source>
        <dbReference type="ARBA" id="ARBA00024910"/>
    </source>
</evidence>
<dbReference type="GO" id="GO:0043093">
    <property type="term" value="P:FtsZ-dependent cytokinesis"/>
    <property type="evidence" value="ECO:0007669"/>
    <property type="project" value="TreeGrafter"/>
</dbReference>